<dbReference type="AlphaFoldDB" id="A0A939HI87"/>
<evidence type="ECO:0000313" key="2">
    <source>
        <dbReference type="EMBL" id="MBO1268492.1"/>
    </source>
</evidence>
<reference evidence="2" key="1">
    <citation type="submission" date="2021-03" db="EMBL/GenBank/DDBJ databases">
        <title>A new species, PO-11, isolated from a karst cave deposit.</title>
        <authorList>
            <person name="Zhaoxiaoyong W."/>
        </authorList>
    </citation>
    <scope>NUCLEOTIDE SEQUENCE</scope>
    <source>
        <strain evidence="2">PO-11</strain>
    </source>
</reference>
<dbReference type="EMBL" id="JAFNLL010000025">
    <property type="protein sequence ID" value="MBO1268492.1"/>
    <property type="molecule type" value="Genomic_DNA"/>
</dbReference>
<feature type="transmembrane region" description="Helical" evidence="1">
    <location>
        <begin position="105"/>
        <end position="128"/>
    </location>
</feature>
<dbReference type="RefSeq" id="WP_207616295.1">
    <property type="nucleotide sequence ID" value="NZ_JAFNLL010000025.1"/>
</dbReference>
<name>A0A939HI87_9MICC</name>
<keyword evidence="3" id="KW-1185">Reference proteome</keyword>
<feature type="transmembrane region" description="Helical" evidence="1">
    <location>
        <begin position="148"/>
        <end position="168"/>
    </location>
</feature>
<feature type="transmembrane region" description="Helical" evidence="1">
    <location>
        <begin position="74"/>
        <end position="93"/>
    </location>
</feature>
<accession>A0A939HI87</accession>
<keyword evidence="1" id="KW-0812">Transmembrane</keyword>
<protein>
    <recommendedName>
        <fullName evidence="4">DUF2567 domain-containing protein</fullName>
    </recommendedName>
</protein>
<dbReference type="Proteomes" id="UP000664164">
    <property type="component" value="Unassembled WGS sequence"/>
</dbReference>
<gene>
    <name evidence="2" type="ORF">J1902_10970</name>
</gene>
<comment type="caution">
    <text evidence="2">The sequence shown here is derived from an EMBL/GenBank/DDBJ whole genome shotgun (WGS) entry which is preliminary data.</text>
</comment>
<sequence length="183" mass="19045">MTLPVWNSQTDAAPAGGLPRPGRRQLSWLAIPAASGVVLGLAWWLLAPGGLNLVSGNPELAATANPDSWLPRDLVLAALFLLAGCFIAVLLDGKSRKPEALQRMILAIAGGAVGGLIAWLSGLLAAQWWGPAVDPALGTDPGFSLRSLAVLCLWPGSTALITFLLTLWSLMTNRPDSGAPARP</sequence>
<keyword evidence="1" id="KW-1133">Transmembrane helix</keyword>
<evidence type="ECO:0000313" key="3">
    <source>
        <dbReference type="Proteomes" id="UP000664164"/>
    </source>
</evidence>
<proteinExistence type="predicted"/>
<evidence type="ECO:0000256" key="1">
    <source>
        <dbReference type="SAM" id="Phobius"/>
    </source>
</evidence>
<evidence type="ECO:0008006" key="4">
    <source>
        <dbReference type="Google" id="ProtNLM"/>
    </source>
</evidence>
<organism evidence="2 3">
    <name type="scientific">Arthrobacter cavernae</name>
    <dbReference type="NCBI Taxonomy" id="2817681"/>
    <lineage>
        <taxon>Bacteria</taxon>
        <taxon>Bacillati</taxon>
        <taxon>Actinomycetota</taxon>
        <taxon>Actinomycetes</taxon>
        <taxon>Micrococcales</taxon>
        <taxon>Micrococcaceae</taxon>
        <taxon>Arthrobacter</taxon>
    </lineage>
</organism>
<keyword evidence="1" id="KW-0472">Membrane</keyword>
<feature type="transmembrane region" description="Helical" evidence="1">
    <location>
        <begin position="26"/>
        <end position="46"/>
    </location>
</feature>